<gene>
    <name evidence="8" type="primary">dml-1</name>
    <name evidence="8" type="ORF">A0H81_05295</name>
</gene>
<reference evidence="8 9" key="1">
    <citation type="submission" date="2016-03" db="EMBL/GenBank/DDBJ databases">
        <title>Whole genome sequencing of Grifola frondosa 9006-11.</title>
        <authorList>
            <person name="Min B."/>
            <person name="Park H."/>
            <person name="Kim J.-G."/>
            <person name="Cho H."/>
            <person name="Oh Y.-L."/>
            <person name="Kong W.-S."/>
            <person name="Choi I.-G."/>
        </authorList>
    </citation>
    <scope>NUCLEOTIDE SEQUENCE [LARGE SCALE GENOMIC DNA]</scope>
    <source>
        <strain evidence="8 9">9006-11</strain>
    </source>
</reference>
<evidence type="ECO:0000313" key="8">
    <source>
        <dbReference type="EMBL" id="OBZ75032.1"/>
    </source>
</evidence>
<dbReference type="AlphaFoldDB" id="A0A1C7MDX3"/>
<evidence type="ECO:0000256" key="3">
    <source>
        <dbReference type="ARBA" id="ARBA00008507"/>
    </source>
</evidence>
<dbReference type="SUPFAM" id="SSF52490">
    <property type="entry name" value="Tubulin nucleotide-binding domain-like"/>
    <property type="match status" value="1"/>
</dbReference>
<comment type="subcellular location">
    <subcellularLocation>
        <location evidence="2">Mitochondrion</location>
    </subcellularLocation>
</comment>
<evidence type="ECO:0000256" key="2">
    <source>
        <dbReference type="ARBA" id="ARBA00004173"/>
    </source>
</evidence>
<comment type="function">
    <text evidence="1">Involved in the partitioning of the mitochondrial organelle and mitochondrial DNA (mtDNA) inheritance.</text>
</comment>
<dbReference type="InterPro" id="IPR029209">
    <property type="entry name" value="DML1/Misato_tubulin"/>
</dbReference>
<name>A0A1C7MDX3_GRIFR</name>
<dbReference type="OMA" id="FVGSHIW"/>
<dbReference type="CDD" id="cd06060">
    <property type="entry name" value="misato"/>
    <property type="match status" value="1"/>
</dbReference>
<dbReference type="EMBL" id="LUGG01000005">
    <property type="protein sequence ID" value="OBZ75032.1"/>
    <property type="molecule type" value="Genomic_DNA"/>
</dbReference>
<evidence type="ECO:0000256" key="4">
    <source>
        <dbReference type="ARBA" id="ARBA00023128"/>
    </source>
</evidence>
<dbReference type="GO" id="GO:0007005">
    <property type="term" value="P:mitochondrion organization"/>
    <property type="evidence" value="ECO:0007669"/>
    <property type="project" value="InterPro"/>
</dbReference>
<keyword evidence="4" id="KW-0496">Mitochondrion</keyword>
<evidence type="ECO:0000256" key="1">
    <source>
        <dbReference type="ARBA" id="ARBA00003757"/>
    </source>
</evidence>
<feature type="domain" description="Misato Segment II tubulin-like" evidence="6">
    <location>
        <begin position="2"/>
        <end position="114"/>
    </location>
</feature>
<evidence type="ECO:0000259" key="7">
    <source>
        <dbReference type="Pfam" id="PF14881"/>
    </source>
</evidence>
<dbReference type="InterPro" id="IPR019605">
    <property type="entry name" value="Misato_II_tubulin-like"/>
</dbReference>
<comment type="caution">
    <text evidence="8">The sequence shown here is derived from an EMBL/GenBank/DDBJ whole genome shotgun (WGS) entry which is preliminary data.</text>
</comment>
<evidence type="ECO:0000259" key="6">
    <source>
        <dbReference type="Pfam" id="PF10644"/>
    </source>
</evidence>
<dbReference type="Pfam" id="PF14881">
    <property type="entry name" value="Tubulin_3"/>
    <property type="match status" value="1"/>
</dbReference>
<dbReference type="PANTHER" id="PTHR13391">
    <property type="entry name" value="MITOCHONDRIAL DISTRIBUTION REGULATOR MISATO"/>
    <property type="match status" value="1"/>
</dbReference>
<dbReference type="Pfam" id="PF10644">
    <property type="entry name" value="Misat_Tub_SegII"/>
    <property type="match status" value="1"/>
</dbReference>
<evidence type="ECO:0000313" key="9">
    <source>
        <dbReference type="Proteomes" id="UP000092993"/>
    </source>
</evidence>
<keyword evidence="9" id="KW-1185">Reference proteome</keyword>
<dbReference type="PANTHER" id="PTHR13391:SF0">
    <property type="entry name" value="PROTEIN MISATO HOMOLOG 1"/>
    <property type="match status" value="1"/>
</dbReference>
<comment type="similarity">
    <text evidence="3">Belongs to the misato family.</text>
</comment>
<evidence type="ECO:0000256" key="5">
    <source>
        <dbReference type="SAM" id="MobiDB-lite"/>
    </source>
</evidence>
<organism evidence="8 9">
    <name type="scientific">Grifola frondosa</name>
    <name type="common">Maitake</name>
    <name type="synonym">Polyporus frondosus</name>
    <dbReference type="NCBI Taxonomy" id="5627"/>
    <lineage>
        <taxon>Eukaryota</taxon>
        <taxon>Fungi</taxon>
        <taxon>Dikarya</taxon>
        <taxon>Basidiomycota</taxon>
        <taxon>Agaricomycotina</taxon>
        <taxon>Agaricomycetes</taxon>
        <taxon>Polyporales</taxon>
        <taxon>Grifolaceae</taxon>
        <taxon>Grifola</taxon>
    </lineage>
</organism>
<dbReference type="InterPro" id="IPR049942">
    <property type="entry name" value="DML1/Misato"/>
</dbReference>
<dbReference type="InterPro" id="IPR036525">
    <property type="entry name" value="Tubulin/FtsZ_GTPase_sf"/>
</dbReference>
<accession>A0A1C7MDX3</accession>
<sequence length="527" mass="59758">MKEILYIQAGSLSNFVGTHFWNTQESYFTYEDGEEPIAHHDRSFREGITLKGESTYCPRLLLFDRKANFGALPEDLYGNQEGEEEQTLSSWGGDVVEYRQDRVPKSEYQSRLDRDEGGSDEQDDVQDKAEPFGTKPSDIHYWSDYSRVSFHPRTVQMLPDLADWESAGGDWNLSKQSFLQYNLDKALMEDSFRLFVEECDHLQGIQMMSDNTTFGGFTDSFLTIFRDEFPKVPSLTFSFLSSYIPGSIDVDDMQGLRAVINDALCLHSLHSLSTTNVSVQSPLSWSSGEWLDELDLNRNSLYHTSALLSTHIESCTLPLRLKNGEDDIASFARMLNWPGNMPFSHLSGMYPLSSTLRLEDFDRRVYDFSAIPSTVETEALDPLPIFSRINVSRGLSRSDIKVYDDWTATLNPLPHTVHAPLYPLPSSFPPFFKPSSPHYQASSERPLPSNRVFSELSTTSLTTQLFSRYARVVQDCMSLQTDVATRMGMEMDDLKELKDELWAVGDAYSGAEGEKIGRDEALGEDEE</sequence>
<dbReference type="OrthoDB" id="271881at2759"/>
<dbReference type="GO" id="GO:0005739">
    <property type="term" value="C:mitochondrion"/>
    <property type="evidence" value="ECO:0007669"/>
    <property type="project" value="UniProtKB-SubCell"/>
</dbReference>
<proteinExistence type="inferred from homology"/>
<protein>
    <submittedName>
        <fullName evidence="8">Protein dml-1</fullName>
    </submittedName>
</protein>
<feature type="region of interest" description="Disordered" evidence="5">
    <location>
        <begin position="106"/>
        <end position="135"/>
    </location>
</feature>
<feature type="domain" description="DML1/Misato tubulin" evidence="7">
    <location>
        <begin position="135"/>
        <end position="321"/>
    </location>
</feature>
<dbReference type="STRING" id="5627.A0A1C7MDX3"/>
<dbReference type="Gene3D" id="3.40.50.1440">
    <property type="entry name" value="Tubulin/FtsZ, GTPase domain"/>
    <property type="match status" value="1"/>
</dbReference>
<dbReference type="Proteomes" id="UP000092993">
    <property type="component" value="Unassembled WGS sequence"/>
</dbReference>
<feature type="compositionally biased region" description="Basic and acidic residues" evidence="5">
    <location>
        <begin position="106"/>
        <end position="117"/>
    </location>
</feature>